<dbReference type="EMBL" id="LDEV01003637">
    <property type="protein sequence ID" value="KLJ05436.1"/>
    <property type="molecule type" value="Genomic_DNA"/>
</dbReference>
<evidence type="ECO:0000256" key="1">
    <source>
        <dbReference type="SAM" id="MobiDB-lite"/>
    </source>
</evidence>
<accession>A0A0H1B874</accession>
<feature type="region of interest" description="Disordered" evidence="1">
    <location>
        <begin position="270"/>
        <end position="294"/>
    </location>
</feature>
<gene>
    <name evidence="2" type="ORF">EMPG_11083</name>
</gene>
<evidence type="ECO:0000313" key="3">
    <source>
        <dbReference type="Proteomes" id="UP000053573"/>
    </source>
</evidence>
<keyword evidence="3" id="KW-1185">Reference proteome</keyword>
<comment type="caution">
    <text evidence="2">The sequence shown here is derived from an EMBL/GenBank/DDBJ whole genome shotgun (WGS) entry which is preliminary data.</text>
</comment>
<dbReference type="AlphaFoldDB" id="A0A0H1B874"/>
<sequence length="385" mass="42639">MNTLPVPPHVLRSFNLPIQSSNTAQLLPSGQGNSILLPNSNVVLKHIQDATEAEHAATVQHQLYNLQKRRALQGEMRREYQVAEPLAITTTTAAAAAAAPSASPTINESENDGGAGTQRFVADDTWTAARVIPGTPDPGPGRWEEILRASRALHRDLRALYGGEGRLGELAPFLPFLRQRQDRWAKGDRIAWEMEEAGENADVDIDNDIGIGIDARANSAGESGIVEEAYRDIFRQLVSLREPIEMGVSQLVHGDLAGNVLFTNHARKHAVGDNNERGDDQEEEKQEQEEQEEHVPSIIDFSLYFRPVEFAEAIIVADGLLWYDAGDELVRLVGVDKYRMQMLVRALIFRLVASSEGERERGVVDEAERNRYQRAVGIVRELIGA</sequence>
<reference evidence="3" key="1">
    <citation type="journal article" date="2015" name="PLoS Genet.">
        <title>The dynamic genome and transcriptome of the human fungal pathogen Blastomyces and close relative Emmonsia.</title>
        <authorList>
            <person name="Munoz J.F."/>
            <person name="Gauthier G.M."/>
            <person name="Desjardins C.A."/>
            <person name="Gallo J.E."/>
            <person name="Holder J."/>
            <person name="Sullivan T.D."/>
            <person name="Marty A.J."/>
            <person name="Carmen J.C."/>
            <person name="Chen Z."/>
            <person name="Ding L."/>
            <person name="Gujja S."/>
            <person name="Magrini V."/>
            <person name="Misas E."/>
            <person name="Mitreva M."/>
            <person name="Priest M."/>
            <person name="Saif S."/>
            <person name="Whiston E.A."/>
            <person name="Young S."/>
            <person name="Zeng Q."/>
            <person name="Goldman W.E."/>
            <person name="Mardis E.R."/>
            <person name="Taylor J.W."/>
            <person name="McEwen J.G."/>
            <person name="Clay O.K."/>
            <person name="Klein B.S."/>
            <person name="Cuomo C.A."/>
        </authorList>
    </citation>
    <scope>NUCLEOTIDE SEQUENCE [LARGE SCALE GENOMIC DNA]</scope>
    <source>
        <strain evidence="3">UAMH 139</strain>
    </source>
</reference>
<dbReference type="OrthoDB" id="4187105at2759"/>
<proteinExistence type="predicted"/>
<name>A0A0H1B874_9EURO</name>
<dbReference type="STRING" id="2060906.A0A0H1B874"/>
<protein>
    <recommendedName>
        <fullName evidence="4">Aminoglycoside phosphotransferase domain-containing protein</fullName>
    </recommendedName>
</protein>
<dbReference type="Proteomes" id="UP000053573">
    <property type="component" value="Unassembled WGS sequence"/>
</dbReference>
<feature type="compositionally biased region" description="Acidic residues" evidence="1">
    <location>
        <begin position="279"/>
        <end position="292"/>
    </location>
</feature>
<evidence type="ECO:0008006" key="4">
    <source>
        <dbReference type="Google" id="ProtNLM"/>
    </source>
</evidence>
<organism evidence="2 3">
    <name type="scientific">Blastomyces silverae</name>
    <dbReference type="NCBI Taxonomy" id="2060906"/>
    <lineage>
        <taxon>Eukaryota</taxon>
        <taxon>Fungi</taxon>
        <taxon>Dikarya</taxon>
        <taxon>Ascomycota</taxon>
        <taxon>Pezizomycotina</taxon>
        <taxon>Eurotiomycetes</taxon>
        <taxon>Eurotiomycetidae</taxon>
        <taxon>Onygenales</taxon>
        <taxon>Ajellomycetaceae</taxon>
        <taxon>Blastomyces</taxon>
    </lineage>
</organism>
<evidence type="ECO:0000313" key="2">
    <source>
        <dbReference type="EMBL" id="KLJ05436.1"/>
    </source>
</evidence>